<dbReference type="PATRIC" id="fig|1070130.3.peg.704"/>
<keyword evidence="5 6" id="KW-0413">Isomerase</keyword>
<name>A0A143WRB8_9ENTR</name>
<dbReference type="STRING" id="1070130.FVIR_GE00428"/>
<accession>A0A143WRB8</accession>
<feature type="active site" description="Tele-phosphohistidine intermediate" evidence="6 7">
    <location>
        <position position="11"/>
    </location>
</feature>
<evidence type="ECO:0000313" key="11">
    <source>
        <dbReference type="EMBL" id="CUX96268.1"/>
    </source>
</evidence>
<feature type="binding site" evidence="6 8">
    <location>
        <begin position="185"/>
        <end position="186"/>
    </location>
    <ligand>
        <name>substrate</name>
    </ligand>
</feature>
<dbReference type="PROSITE" id="PS00175">
    <property type="entry name" value="PG_MUTASE"/>
    <property type="match status" value="1"/>
</dbReference>
<dbReference type="HAMAP" id="MF_01039">
    <property type="entry name" value="PGAM_GpmA"/>
    <property type="match status" value="1"/>
</dbReference>
<dbReference type="Proteomes" id="UP000095665">
    <property type="component" value="Chromosome I"/>
</dbReference>
<evidence type="ECO:0000256" key="4">
    <source>
        <dbReference type="ARBA" id="ARBA00023152"/>
    </source>
</evidence>
<gene>
    <name evidence="6 11" type="primary">gpmA</name>
    <name evidence="11" type="ORF">FVIR_GE00428</name>
</gene>
<comment type="function">
    <text evidence="6 10">Catalyzes the interconversion of 2-phosphoglycerate and 3-phosphoglycerate.</text>
</comment>
<evidence type="ECO:0000256" key="2">
    <source>
        <dbReference type="ARBA" id="ARBA00006717"/>
    </source>
</evidence>
<evidence type="ECO:0000256" key="7">
    <source>
        <dbReference type="PIRSR" id="PIRSR613078-1"/>
    </source>
</evidence>
<evidence type="ECO:0000313" key="12">
    <source>
        <dbReference type="Proteomes" id="UP000095665"/>
    </source>
</evidence>
<organism evidence="11 12">
    <name type="scientific">Candidatus Gullanella endobia</name>
    <dbReference type="NCBI Taxonomy" id="1070130"/>
    <lineage>
        <taxon>Bacteria</taxon>
        <taxon>Pseudomonadati</taxon>
        <taxon>Pseudomonadota</taxon>
        <taxon>Gammaproteobacteria</taxon>
        <taxon>Enterobacterales</taxon>
        <taxon>Enterobacteriaceae</taxon>
        <taxon>Candidatus Gullanella</taxon>
    </lineage>
</organism>
<dbReference type="EMBL" id="LN999832">
    <property type="protein sequence ID" value="CUX96268.1"/>
    <property type="molecule type" value="Genomic_DNA"/>
</dbReference>
<keyword evidence="12" id="KW-1185">Reference proteome</keyword>
<dbReference type="PIRSF" id="PIRSF000709">
    <property type="entry name" value="6PFK_2-Ptase"/>
    <property type="match status" value="1"/>
</dbReference>
<dbReference type="SMART" id="SM00855">
    <property type="entry name" value="PGAM"/>
    <property type="match status" value="1"/>
</dbReference>
<dbReference type="NCBIfam" id="TIGR01258">
    <property type="entry name" value="pgm_1"/>
    <property type="match status" value="1"/>
</dbReference>
<evidence type="ECO:0000256" key="10">
    <source>
        <dbReference type="RuleBase" id="RU004512"/>
    </source>
</evidence>
<dbReference type="PANTHER" id="PTHR11931">
    <property type="entry name" value="PHOSPHOGLYCERATE MUTASE"/>
    <property type="match status" value="1"/>
</dbReference>
<proteinExistence type="inferred from homology"/>
<evidence type="ECO:0000256" key="6">
    <source>
        <dbReference type="HAMAP-Rule" id="MF_01039"/>
    </source>
</evidence>
<dbReference type="RefSeq" id="WP_067498361.1">
    <property type="nucleotide sequence ID" value="NZ_LN999832.1"/>
</dbReference>
<comment type="pathway">
    <text evidence="6 10">Carbohydrate degradation; glycolysis; pyruvate from D-glyceraldehyde 3-phosphate: step 3/5.</text>
</comment>
<dbReference type="OrthoDB" id="9781415at2"/>
<evidence type="ECO:0000256" key="8">
    <source>
        <dbReference type="PIRSR" id="PIRSR613078-2"/>
    </source>
</evidence>
<feature type="binding site" evidence="6 8">
    <location>
        <begin position="23"/>
        <end position="24"/>
    </location>
    <ligand>
        <name>substrate</name>
    </ligand>
</feature>
<evidence type="ECO:0000256" key="1">
    <source>
        <dbReference type="ARBA" id="ARBA00000380"/>
    </source>
</evidence>
<feature type="binding site" evidence="6 8">
    <location>
        <position position="62"/>
    </location>
    <ligand>
        <name>substrate</name>
    </ligand>
</feature>
<comment type="subunit">
    <text evidence="6">Homodimer.</text>
</comment>
<comment type="similarity">
    <text evidence="2 6">Belongs to the phosphoglycerate mutase family. BPG-dependent PGAM subfamily.</text>
</comment>
<dbReference type="InterPro" id="IPR029033">
    <property type="entry name" value="His_PPase_superfam"/>
</dbReference>
<protein>
    <recommendedName>
        <fullName evidence="6 10">2,3-bisphosphoglycerate-dependent phosphoglycerate mutase</fullName>
        <shortName evidence="6">BPG-dependent PGAM</shortName>
        <shortName evidence="6">PGAM</shortName>
        <shortName evidence="6">Phosphoglyceromutase</shortName>
        <shortName evidence="6">dPGM</shortName>
        <ecNumber evidence="6 10">5.4.2.11</ecNumber>
    </recommendedName>
</protein>
<dbReference type="AlphaFoldDB" id="A0A143WRB8"/>
<reference evidence="12" key="1">
    <citation type="submission" date="2016-01" db="EMBL/GenBank/DDBJ databases">
        <authorList>
            <person name="Husnik F."/>
        </authorList>
    </citation>
    <scope>NUCLEOTIDE SEQUENCE [LARGE SCALE GENOMIC DNA]</scope>
</reference>
<dbReference type="InterPro" id="IPR001345">
    <property type="entry name" value="PG/BPGM_mutase_AS"/>
</dbReference>
<sequence>MDVTKLVVMRHGESQWNNENRFTGWTDVDLSDKGRTEAKKAGKILKEKGYTFDFAYTSVLKRAIYTLWNVLEELDQAWLPVEKSWRLNERHYGKLQGLNKTETAKKYGDAQVKQWRRGFVNTPPELTREDKRFPGHDPRYANLNEAELPKTESLALTAERVIFYWNKTILPRMKNGERIIVIAHGNSIRAMLKFLDNLNEEEILELNIPTGMPLVYEFDSNIKPIKHYYLGEVDEIAYKISEVENQGKANNKFVS</sequence>
<dbReference type="InterPro" id="IPR005952">
    <property type="entry name" value="Phosphogly_mut1"/>
</dbReference>
<feature type="binding site" evidence="6 8">
    <location>
        <begin position="10"/>
        <end position="17"/>
    </location>
    <ligand>
        <name>substrate</name>
    </ligand>
</feature>
<feature type="binding site" evidence="6 8">
    <location>
        <begin position="116"/>
        <end position="117"/>
    </location>
    <ligand>
        <name>substrate</name>
    </ligand>
</feature>
<evidence type="ECO:0000256" key="9">
    <source>
        <dbReference type="PIRSR" id="PIRSR613078-3"/>
    </source>
</evidence>
<keyword evidence="3 6" id="KW-0312">Gluconeogenesis</keyword>
<dbReference type="GO" id="GO:0004619">
    <property type="term" value="F:phosphoglycerate mutase activity"/>
    <property type="evidence" value="ECO:0007669"/>
    <property type="project" value="UniProtKB-UniRule"/>
</dbReference>
<dbReference type="FunFam" id="3.40.50.1240:FF:000003">
    <property type="entry name" value="2,3-bisphosphoglycerate-dependent phosphoglycerate mutase"/>
    <property type="match status" value="1"/>
</dbReference>
<feature type="active site" description="Proton donor/acceptor" evidence="6 7">
    <location>
        <position position="89"/>
    </location>
</feature>
<evidence type="ECO:0000256" key="3">
    <source>
        <dbReference type="ARBA" id="ARBA00022432"/>
    </source>
</evidence>
<feature type="binding site" evidence="6 8">
    <location>
        <position position="100"/>
    </location>
    <ligand>
        <name>substrate</name>
    </ligand>
</feature>
<comment type="catalytic activity">
    <reaction evidence="1 6 10">
        <text>(2R)-2-phosphoglycerate = (2R)-3-phosphoglycerate</text>
        <dbReference type="Rhea" id="RHEA:15901"/>
        <dbReference type="ChEBI" id="CHEBI:58272"/>
        <dbReference type="ChEBI" id="CHEBI:58289"/>
        <dbReference type="EC" id="5.4.2.11"/>
    </reaction>
</comment>
<dbReference type="Pfam" id="PF00300">
    <property type="entry name" value="His_Phos_1"/>
    <property type="match status" value="1"/>
</dbReference>
<dbReference type="CDD" id="cd07067">
    <property type="entry name" value="HP_PGM_like"/>
    <property type="match status" value="1"/>
</dbReference>
<dbReference type="Gene3D" id="3.40.50.1240">
    <property type="entry name" value="Phosphoglycerate mutase-like"/>
    <property type="match status" value="1"/>
</dbReference>
<keyword evidence="4 6" id="KW-0324">Glycolysis</keyword>
<dbReference type="UniPathway" id="UPA00109">
    <property type="reaction ID" value="UER00186"/>
</dbReference>
<feature type="site" description="Transition state stabilizer" evidence="6 9">
    <location>
        <position position="184"/>
    </location>
</feature>
<dbReference type="GO" id="GO:0006094">
    <property type="term" value="P:gluconeogenesis"/>
    <property type="evidence" value="ECO:0007669"/>
    <property type="project" value="UniProtKB-UniRule"/>
</dbReference>
<feature type="binding site" evidence="6 8">
    <location>
        <begin position="89"/>
        <end position="92"/>
    </location>
    <ligand>
        <name>substrate</name>
    </ligand>
</feature>
<dbReference type="KEGG" id="ged:FVIR_GE00428"/>
<dbReference type="InterPro" id="IPR013078">
    <property type="entry name" value="His_Pase_superF_clade-1"/>
</dbReference>
<dbReference type="SUPFAM" id="SSF53254">
    <property type="entry name" value="Phosphoglycerate mutase-like"/>
    <property type="match status" value="1"/>
</dbReference>
<dbReference type="EC" id="5.4.2.11" evidence="6 10"/>
<evidence type="ECO:0000256" key="5">
    <source>
        <dbReference type="ARBA" id="ARBA00023235"/>
    </source>
</evidence>
<dbReference type="GO" id="GO:0006096">
    <property type="term" value="P:glycolytic process"/>
    <property type="evidence" value="ECO:0007669"/>
    <property type="project" value="UniProtKB-UniRule"/>
</dbReference>
<dbReference type="NCBIfam" id="NF010713">
    <property type="entry name" value="PRK14115.1"/>
    <property type="match status" value="1"/>
</dbReference>